<reference evidence="4" key="1">
    <citation type="journal article" date="2015" name="Chem. Biol.">
        <title>Structure, bioactivity, and resistance mechanism of streptomonomicin, an unusual lasso Peptide from an understudied halophilic actinomycete.</title>
        <authorList>
            <person name="Metelev M."/>
            <person name="Tietz J.I."/>
            <person name="Melby J.O."/>
            <person name="Blair P.M."/>
            <person name="Zhu L."/>
            <person name="Livnat I."/>
            <person name="Severinov K."/>
            <person name="Mitchell D.A."/>
        </authorList>
    </citation>
    <scope>NUCLEOTIDE SEQUENCE [LARGE SCALE GENOMIC DNA]</scope>
    <source>
        <strain evidence="4">YIM 90003</strain>
    </source>
</reference>
<feature type="domain" description="GmrSD restriction endonucleases C-terminal" evidence="2">
    <location>
        <begin position="123"/>
        <end position="195"/>
    </location>
</feature>
<evidence type="ECO:0000313" key="4">
    <source>
        <dbReference type="Proteomes" id="UP000031675"/>
    </source>
</evidence>
<proteinExistence type="predicted"/>
<dbReference type="PANTHER" id="PTHR24094">
    <property type="entry name" value="SECRETED PROTEIN"/>
    <property type="match status" value="1"/>
</dbReference>
<dbReference type="STRING" id="183763.LP52_02230"/>
<feature type="compositionally biased region" description="Basic and acidic residues" evidence="1">
    <location>
        <begin position="63"/>
        <end position="74"/>
    </location>
</feature>
<organism evidence="3 4">
    <name type="scientific">Streptomonospora alba</name>
    <dbReference type="NCBI Taxonomy" id="183763"/>
    <lineage>
        <taxon>Bacteria</taxon>
        <taxon>Bacillati</taxon>
        <taxon>Actinomycetota</taxon>
        <taxon>Actinomycetes</taxon>
        <taxon>Streptosporangiales</taxon>
        <taxon>Nocardiopsidaceae</taxon>
        <taxon>Streptomonospora</taxon>
    </lineage>
</organism>
<accession>A0A0C2JN80</accession>
<dbReference type="PROSITE" id="PS51257">
    <property type="entry name" value="PROKAR_LIPOPROTEIN"/>
    <property type="match status" value="1"/>
</dbReference>
<comment type="caution">
    <text evidence="3">The sequence shown here is derived from an EMBL/GenBank/DDBJ whole genome shotgun (WGS) entry which is preliminary data.</text>
</comment>
<feature type="region of interest" description="Disordered" evidence="1">
    <location>
        <begin position="30"/>
        <end position="97"/>
    </location>
</feature>
<dbReference type="PANTHER" id="PTHR24094:SF15">
    <property type="entry name" value="AMP-DEPENDENT SYNTHETASE_LIGASE DOMAIN-CONTAINING PROTEIN-RELATED"/>
    <property type="match status" value="1"/>
</dbReference>
<dbReference type="AlphaFoldDB" id="A0A0C2JN80"/>
<gene>
    <name evidence="3" type="ORF">LP52_02230</name>
</gene>
<keyword evidence="4" id="KW-1185">Reference proteome</keyword>
<evidence type="ECO:0000259" key="2">
    <source>
        <dbReference type="Pfam" id="PF07510"/>
    </source>
</evidence>
<dbReference type="Proteomes" id="UP000031675">
    <property type="component" value="Unassembled WGS sequence"/>
</dbReference>
<sequence>MPRPARRAAGAVGAALAVALVAGCGLLPWSDVGTRGPSGAPSAPPAEGPTVPESGPAAPPGAERIEQAESRLQDAEVAPESSGADYERDEFGSSWIDTDGNGCPTRHDVLARDLRRVRVADDCTVTRGVLEDPYTGERVEFSADDPMEVQIDHVVPLALAWRTGASEWDRDTREEFGNDPGNLIAADGPANQAKGDSGPGEWQPYPPFRCTYAVAYVGVVDEYGLRLPPDDHAALEETLAAC</sequence>
<dbReference type="EMBL" id="JROO01000004">
    <property type="protein sequence ID" value="KII00401.1"/>
    <property type="molecule type" value="Genomic_DNA"/>
</dbReference>
<name>A0A0C2JN80_9ACTN</name>
<dbReference type="InterPro" id="IPR011089">
    <property type="entry name" value="GmrSD_C"/>
</dbReference>
<protein>
    <recommendedName>
        <fullName evidence="2">GmrSD restriction endonucleases C-terminal domain-containing protein</fullName>
    </recommendedName>
</protein>
<dbReference type="Pfam" id="PF07510">
    <property type="entry name" value="GmrSD_C"/>
    <property type="match status" value="1"/>
</dbReference>
<evidence type="ECO:0000313" key="3">
    <source>
        <dbReference type="EMBL" id="KII00401.1"/>
    </source>
</evidence>
<evidence type="ECO:0000256" key="1">
    <source>
        <dbReference type="SAM" id="MobiDB-lite"/>
    </source>
</evidence>